<dbReference type="RefSeq" id="WP_139036628.1">
    <property type="nucleotide sequence ID" value="NZ_VDDA01000006.1"/>
</dbReference>
<feature type="region of interest" description="Disordered" evidence="1">
    <location>
        <begin position="1"/>
        <end position="36"/>
    </location>
</feature>
<dbReference type="InterPro" id="IPR022025">
    <property type="entry name" value="Amidoligase_2"/>
</dbReference>
<name>A0A5C4LES7_9HYPH</name>
<evidence type="ECO:0000313" key="2">
    <source>
        <dbReference type="EMBL" id="TNC12268.1"/>
    </source>
</evidence>
<protein>
    <recommendedName>
        <fullName evidence="4">Amidoligase enzyme</fullName>
    </recommendedName>
</protein>
<keyword evidence="3" id="KW-1185">Reference proteome</keyword>
<comment type="caution">
    <text evidence="2">The sequence shown here is derived from an EMBL/GenBank/DDBJ whole genome shotgun (WGS) entry which is preliminary data.</text>
</comment>
<dbReference type="Pfam" id="PF12224">
    <property type="entry name" value="Amidoligase_2"/>
    <property type="match status" value="1"/>
</dbReference>
<organism evidence="2 3">
    <name type="scientific">Methylobacterium terricola</name>
    <dbReference type="NCBI Taxonomy" id="2583531"/>
    <lineage>
        <taxon>Bacteria</taxon>
        <taxon>Pseudomonadati</taxon>
        <taxon>Pseudomonadota</taxon>
        <taxon>Alphaproteobacteria</taxon>
        <taxon>Hyphomicrobiales</taxon>
        <taxon>Methylobacteriaceae</taxon>
        <taxon>Methylobacterium</taxon>
    </lineage>
</organism>
<dbReference type="OrthoDB" id="5597599at2"/>
<evidence type="ECO:0000256" key="1">
    <source>
        <dbReference type="SAM" id="MobiDB-lite"/>
    </source>
</evidence>
<dbReference type="AlphaFoldDB" id="A0A5C4LES7"/>
<evidence type="ECO:0008006" key="4">
    <source>
        <dbReference type="Google" id="ProtNLM"/>
    </source>
</evidence>
<feature type="compositionally biased region" description="Low complexity" evidence="1">
    <location>
        <begin position="1"/>
        <end position="11"/>
    </location>
</feature>
<reference evidence="2 3" key="1">
    <citation type="submission" date="2019-06" db="EMBL/GenBank/DDBJ databases">
        <title>Genome of Methylobacterium sp. 17Sr1-39.</title>
        <authorList>
            <person name="Seo T."/>
        </authorList>
    </citation>
    <scope>NUCLEOTIDE SEQUENCE [LARGE SCALE GENOMIC DNA]</scope>
    <source>
        <strain evidence="2 3">17Sr1-39</strain>
    </source>
</reference>
<gene>
    <name evidence="2" type="ORF">FF100_15640</name>
</gene>
<dbReference type="EMBL" id="VDDA01000006">
    <property type="protein sequence ID" value="TNC12268.1"/>
    <property type="molecule type" value="Genomic_DNA"/>
</dbReference>
<proteinExistence type="predicted"/>
<dbReference type="Proteomes" id="UP000305267">
    <property type="component" value="Unassembled WGS sequence"/>
</dbReference>
<accession>A0A5C4LES7</accession>
<evidence type="ECO:0000313" key="3">
    <source>
        <dbReference type="Proteomes" id="UP000305267"/>
    </source>
</evidence>
<sequence length="326" mass="34332">MTESPNPESSKPAPPKPEGRTAEFLMPPRPLRADGTPRRVGVEIEFIGPPARIAAAALAAGLGGRVAEEDPHAFKVEGSSLGDIRVELDLRAAHPQRRMPDPGATPRLPVRAAGRTLGALLSPVVPREAITGPLAFDRLPEVDRMAALLHGAGGRGRGAVLLGSLGLHFNVEPPDLTAGTIAGLLKAYLRSEPALRRATAAGGFLAARGLPPPFPPAYAAKVLDPAYQPDLDTLARDYLTANPTRHRGLDLLPLLTHRDEAGVRAALPPDEKVSPRPVLHYRMPQAHIGLAGWSVAPAWNLWVGVEEMAERGAVSGKPQAAGSGIT</sequence>